<comment type="caution">
    <text evidence="2">The sequence shown here is derived from an EMBL/GenBank/DDBJ whole genome shotgun (WGS) entry which is preliminary data.</text>
</comment>
<organism evidence="2 3">
    <name type="scientific">Streptomyces glaucosporus</name>
    <dbReference type="NCBI Taxonomy" id="284044"/>
    <lineage>
        <taxon>Bacteria</taxon>
        <taxon>Bacillati</taxon>
        <taxon>Actinomycetota</taxon>
        <taxon>Actinomycetes</taxon>
        <taxon>Kitasatosporales</taxon>
        <taxon>Streptomycetaceae</taxon>
        <taxon>Streptomyces</taxon>
    </lineage>
</organism>
<dbReference type="EMBL" id="BAAATJ010000040">
    <property type="protein sequence ID" value="GAA2417657.1"/>
    <property type="molecule type" value="Genomic_DNA"/>
</dbReference>
<evidence type="ECO:0000313" key="3">
    <source>
        <dbReference type="Proteomes" id="UP001500058"/>
    </source>
</evidence>
<evidence type="ECO:0000313" key="2">
    <source>
        <dbReference type="EMBL" id="GAA2417657.1"/>
    </source>
</evidence>
<protein>
    <submittedName>
        <fullName evidence="2">Uncharacterized protein</fullName>
    </submittedName>
</protein>
<gene>
    <name evidence="2" type="ORF">GCM10010420_55020</name>
</gene>
<evidence type="ECO:0000256" key="1">
    <source>
        <dbReference type="SAM" id="MobiDB-lite"/>
    </source>
</evidence>
<dbReference type="Proteomes" id="UP001500058">
    <property type="component" value="Unassembled WGS sequence"/>
</dbReference>
<reference evidence="2 3" key="1">
    <citation type="journal article" date="2019" name="Int. J. Syst. Evol. Microbiol.">
        <title>The Global Catalogue of Microorganisms (GCM) 10K type strain sequencing project: providing services to taxonomists for standard genome sequencing and annotation.</title>
        <authorList>
            <consortium name="The Broad Institute Genomics Platform"/>
            <consortium name="The Broad Institute Genome Sequencing Center for Infectious Disease"/>
            <person name="Wu L."/>
            <person name="Ma J."/>
        </authorList>
    </citation>
    <scope>NUCLEOTIDE SEQUENCE [LARGE SCALE GENOMIC DNA]</scope>
    <source>
        <strain evidence="2 3">JCM 6921</strain>
    </source>
</reference>
<name>A0ABN3IYP2_9ACTN</name>
<feature type="region of interest" description="Disordered" evidence="1">
    <location>
        <begin position="40"/>
        <end position="65"/>
    </location>
</feature>
<keyword evidence="3" id="KW-1185">Reference proteome</keyword>
<accession>A0ABN3IYP2</accession>
<proteinExistence type="predicted"/>
<sequence>MDRCRTLEREGDMGELPRWLEVWFAEHEAVSRARGTKIVLWRRPPDGPPDRPGRKPTADAKVTAEKGSRWGNAAVYAEGWGHLMGIDDVTEVVWQADIRPQSQAVLDVIVGQMLAWVESTAEAPSWARN</sequence>
<feature type="compositionally biased region" description="Basic and acidic residues" evidence="1">
    <location>
        <begin position="43"/>
        <end position="65"/>
    </location>
</feature>